<name>A0A0N7LAU7_9BASI</name>
<reference evidence="2 3" key="1">
    <citation type="submission" date="2014-09" db="EMBL/GenBank/DDBJ databases">
        <authorList>
            <person name="Magalhaes I.L.F."/>
            <person name="Oliveira U."/>
            <person name="Santos F.R."/>
            <person name="Vidigal T.H.D.A."/>
            <person name="Brescovit A.D."/>
            <person name="Santos A.J."/>
        </authorList>
    </citation>
    <scope>NUCLEOTIDE SEQUENCE [LARGE SCALE GENOMIC DNA]</scope>
</reference>
<dbReference type="Proteomes" id="UP000054845">
    <property type="component" value="Unassembled WGS sequence"/>
</dbReference>
<dbReference type="PANTHER" id="PTHR47534">
    <property type="entry name" value="YALI0E05731P"/>
    <property type="match status" value="1"/>
</dbReference>
<dbReference type="AlphaFoldDB" id="A0A0N7LAU7"/>
<dbReference type="InterPro" id="IPR036291">
    <property type="entry name" value="NAD(P)-bd_dom_sf"/>
</dbReference>
<evidence type="ECO:0000256" key="1">
    <source>
        <dbReference type="ARBA" id="ARBA00023002"/>
    </source>
</evidence>
<proteinExistence type="predicted"/>
<organism evidence="2 3">
    <name type="scientific">Ceraceosorus bombacis</name>
    <dbReference type="NCBI Taxonomy" id="401625"/>
    <lineage>
        <taxon>Eukaryota</taxon>
        <taxon>Fungi</taxon>
        <taxon>Dikarya</taxon>
        <taxon>Basidiomycota</taxon>
        <taxon>Ustilaginomycotina</taxon>
        <taxon>Exobasidiomycetes</taxon>
        <taxon>Ceraceosorales</taxon>
        <taxon>Ceraceosoraceae</taxon>
        <taxon>Ceraceosorus</taxon>
    </lineage>
</organism>
<dbReference type="SUPFAM" id="SSF51735">
    <property type="entry name" value="NAD(P)-binding Rossmann-fold domains"/>
    <property type="match status" value="1"/>
</dbReference>
<dbReference type="PRINTS" id="PR00081">
    <property type="entry name" value="GDHRDH"/>
</dbReference>
<dbReference type="GO" id="GO:0016491">
    <property type="term" value="F:oxidoreductase activity"/>
    <property type="evidence" value="ECO:0007669"/>
    <property type="project" value="UniProtKB-KW"/>
</dbReference>
<keyword evidence="1" id="KW-0560">Oxidoreductase</keyword>
<evidence type="ECO:0000313" key="2">
    <source>
        <dbReference type="EMBL" id="CEH17578.1"/>
    </source>
</evidence>
<dbReference type="Gene3D" id="3.40.50.720">
    <property type="entry name" value="NAD(P)-binding Rossmann-like Domain"/>
    <property type="match status" value="1"/>
</dbReference>
<evidence type="ECO:0000313" key="3">
    <source>
        <dbReference type="Proteomes" id="UP000054845"/>
    </source>
</evidence>
<dbReference type="OrthoDB" id="2898509at2759"/>
<dbReference type="PANTHER" id="PTHR47534:SF3">
    <property type="entry name" value="ALCOHOL DEHYDROGENASE-LIKE C-TERMINAL DOMAIN-CONTAINING PROTEIN"/>
    <property type="match status" value="1"/>
</dbReference>
<sequence length="321" mass="35183">MSRFAKDNASASLVSQRALVSGGTQGIGAGIALRFAQAGAEVYIIGRNKEKGEGVIKQLIDATEELKKRNGGSLQVDAQHAFFKADLSDVGEIKRVIDEVQQRAGSKGIDWVVQCQGGPPNGRYVPTPQGRDFGWSVQVLSRFAIAHLLTQKQLVKRGLFFIAAPASGGSKPLDTDDLDFTKAHQQGTFKDGYLSIYYQGRRDSSQLDSVTLSLAERHPNLAVAHLFPGFVSTDASSNSKLPWPIPQISHFFGPWVGQKPGPGGYAEAPVHLAAHTEGRRFLRLGEGNFFNERLKRLEPSPNVREKSVREKVWSKLESYLQ</sequence>
<dbReference type="Pfam" id="PF00106">
    <property type="entry name" value="adh_short"/>
    <property type="match status" value="1"/>
</dbReference>
<dbReference type="EMBL" id="CCYA01000265">
    <property type="protein sequence ID" value="CEH17578.1"/>
    <property type="molecule type" value="Genomic_DNA"/>
</dbReference>
<protein>
    <submittedName>
        <fullName evidence="2">Dehydrogenases with different specificities (Related to short-chain alcohol dehydrogenases)</fullName>
    </submittedName>
</protein>
<keyword evidence="3" id="KW-1185">Reference proteome</keyword>
<accession>A0A0N7LAU7</accession>
<dbReference type="InterPro" id="IPR052228">
    <property type="entry name" value="Sec_Metab_Biosynth_Oxidored"/>
</dbReference>
<dbReference type="STRING" id="401625.A0A0N7LAU7"/>
<dbReference type="InterPro" id="IPR002347">
    <property type="entry name" value="SDR_fam"/>
</dbReference>